<dbReference type="AlphaFoldDB" id="A0A2G4YQ96"/>
<sequence>MRISIFLLSFWLSLSGAFAQSIGDLWREAGTAYNQKDYPQFITKMKKIEQIRPYQLAAKKNMIRGYSLSGQIEKAFHHIDLVIGQGGYIDVSGKDFKALHGSPEFKRVTKKLVENNSADGKTDIASSVSETGLLPESIAIHARNKTLYIGSVRRGKILKVSPDGNVTTFAEPTVENGLLGVFGLKIDSVRRHLWAASNDIEQHIGINKGNSDKAGLFQFDLDTGRLINSYFIASEAPALLGDLVISPEGDIYATDSYNPVIYKLDRESGQLLPFHTSDRFINLQGICTDGAQLYVADYHAGIFSLDMNTGNLAKISHDKTVNIGGIDGLYCGDGNLVAIQNGFTPYRVIKLDLSEGHIKKLQVLQKNLPVWREPTLGVLHGNIFHYVATSQWGAYDQQGKVAEGSVLAPVIVMKILLE</sequence>
<organism evidence="2 3">
    <name type="scientific">Paremcibacter congregatus</name>
    <dbReference type="NCBI Taxonomy" id="2043170"/>
    <lineage>
        <taxon>Bacteria</taxon>
        <taxon>Pseudomonadati</taxon>
        <taxon>Pseudomonadota</taxon>
        <taxon>Alphaproteobacteria</taxon>
        <taxon>Emcibacterales</taxon>
        <taxon>Emcibacteraceae</taxon>
        <taxon>Paremcibacter</taxon>
    </lineage>
</organism>
<protein>
    <recommendedName>
        <fullName evidence="4">SMP-30/Gluconolactonase/LRE-like region domain-containing protein</fullName>
    </recommendedName>
</protein>
<keyword evidence="1" id="KW-0732">Signal</keyword>
<reference evidence="2 3" key="1">
    <citation type="submission" date="2017-10" db="EMBL/GenBank/DDBJ databases">
        <title>Frigbacter circumglobatus gen. nov. sp. nov., isolated from sediment cultured in situ.</title>
        <authorList>
            <person name="Zhao Z."/>
        </authorList>
    </citation>
    <scope>NUCLEOTIDE SEQUENCE [LARGE SCALE GENOMIC DNA]</scope>
    <source>
        <strain evidence="2 3">ZYL</strain>
    </source>
</reference>
<keyword evidence="3" id="KW-1185">Reference proteome</keyword>
<dbReference type="EMBL" id="PDEM01000031">
    <property type="protein sequence ID" value="PHZ83636.1"/>
    <property type="molecule type" value="Genomic_DNA"/>
</dbReference>
<proteinExistence type="predicted"/>
<evidence type="ECO:0000256" key="1">
    <source>
        <dbReference type="SAM" id="SignalP"/>
    </source>
</evidence>
<dbReference type="InterPro" id="IPR011042">
    <property type="entry name" value="6-blade_b-propeller_TolB-like"/>
</dbReference>
<evidence type="ECO:0000313" key="3">
    <source>
        <dbReference type="Proteomes" id="UP000229730"/>
    </source>
</evidence>
<accession>A0A2G4YQ96</accession>
<evidence type="ECO:0008006" key="4">
    <source>
        <dbReference type="Google" id="ProtNLM"/>
    </source>
</evidence>
<dbReference type="Proteomes" id="UP000229730">
    <property type="component" value="Unassembled WGS sequence"/>
</dbReference>
<evidence type="ECO:0000313" key="2">
    <source>
        <dbReference type="EMBL" id="PHZ83636.1"/>
    </source>
</evidence>
<feature type="signal peptide" evidence="1">
    <location>
        <begin position="1"/>
        <end position="19"/>
    </location>
</feature>
<feature type="chain" id="PRO_5013586025" description="SMP-30/Gluconolactonase/LRE-like region domain-containing protein" evidence="1">
    <location>
        <begin position="20"/>
        <end position="418"/>
    </location>
</feature>
<gene>
    <name evidence="2" type="ORF">CRD36_14745</name>
</gene>
<name>A0A2G4YQ96_9PROT</name>
<dbReference type="SUPFAM" id="SSF63825">
    <property type="entry name" value="YWTD domain"/>
    <property type="match status" value="1"/>
</dbReference>
<dbReference type="InParanoid" id="A0A2G4YQ96"/>
<dbReference type="Gene3D" id="2.120.10.30">
    <property type="entry name" value="TolB, C-terminal domain"/>
    <property type="match status" value="1"/>
</dbReference>
<comment type="caution">
    <text evidence="2">The sequence shown here is derived from an EMBL/GenBank/DDBJ whole genome shotgun (WGS) entry which is preliminary data.</text>
</comment>